<gene>
    <name evidence="1" type="ORF">L3Q82_000287</name>
</gene>
<accession>A0ACB8XAX6</accession>
<dbReference type="Proteomes" id="UP000831701">
    <property type="component" value="Chromosome 1"/>
</dbReference>
<comment type="caution">
    <text evidence="1">The sequence shown here is derived from an EMBL/GenBank/DDBJ whole genome shotgun (WGS) entry which is preliminary data.</text>
</comment>
<name>A0ACB8XAX6_9TELE</name>
<evidence type="ECO:0000313" key="2">
    <source>
        <dbReference type="Proteomes" id="UP000831701"/>
    </source>
</evidence>
<sequence>MCELSLEKMGAIFADTNVYMLHMMYQAMGVCLYMQDWDGAMSYGEKIIQPYSVHYPAYSLNVASMYLKLGRLYLGLEKKTQGVKALKKAIAIMEVAHGKDHHYVAEVKREIEEQKLNWCMNFWLQQNNQLPSEVTAEDIIQFLVEESKSTMRVQLWEFELEDYDADVRPLLKLAWEVNTSMKMRDVEFEVAHLPRSRSSSVPVTHI</sequence>
<dbReference type="EMBL" id="CM041531">
    <property type="protein sequence ID" value="KAI3377076.1"/>
    <property type="molecule type" value="Genomic_DNA"/>
</dbReference>
<protein>
    <submittedName>
        <fullName evidence="1">Uncharacterized protein</fullName>
    </submittedName>
</protein>
<organism evidence="1 2">
    <name type="scientific">Scortum barcoo</name>
    <name type="common">barcoo grunter</name>
    <dbReference type="NCBI Taxonomy" id="214431"/>
    <lineage>
        <taxon>Eukaryota</taxon>
        <taxon>Metazoa</taxon>
        <taxon>Chordata</taxon>
        <taxon>Craniata</taxon>
        <taxon>Vertebrata</taxon>
        <taxon>Euteleostomi</taxon>
        <taxon>Actinopterygii</taxon>
        <taxon>Neopterygii</taxon>
        <taxon>Teleostei</taxon>
        <taxon>Neoteleostei</taxon>
        <taxon>Acanthomorphata</taxon>
        <taxon>Eupercaria</taxon>
        <taxon>Centrarchiformes</taxon>
        <taxon>Terapontoidei</taxon>
        <taxon>Terapontidae</taxon>
        <taxon>Scortum</taxon>
    </lineage>
</organism>
<keyword evidence="2" id="KW-1185">Reference proteome</keyword>
<reference evidence="1" key="1">
    <citation type="submission" date="2022-04" db="EMBL/GenBank/DDBJ databases">
        <title>Jade perch genome.</title>
        <authorList>
            <person name="Chao B."/>
        </authorList>
    </citation>
    <scope>NUCLEOTIDE SEQUENCE</scope>
    <source>
        <strain evidence="1">CB-2022</strain>
    </source>
</reference>
<evidence type="ECO:0000313" key="1">
    <source>
        <dbReference type="EMBL" id="KAI3377076.1"/>
    </source>
</evidence>
<proteinExistence type="predicted"/>